<dbReference type="Proteomes" id="UP000245368">
    <property type="component" value="Chromosome"/>
</dbReference>
<keyword evidence="1" id="KW-0175">Coiled coil</keyword>
<dbReference type="EMBL" id="CP029494">
    <property type="protein sequence ID" value="AWN22272.1"/>
    <property type="molecule type" value="Genomic_DNA"/>
</dbReference>
<accession>A0A2Z3JB74</accession>
<name>A0A2Z3JB74_9DEIO</name>
<dbReference type="RefSeq" id="WP_109825187.1">
    <property type="nucleotide sequence ID" value="NZ_CP029494.1"/>
</dbReference>
<evidence type="ECO:0008006" key="4">
    <source>
        <dbReference type="Google" id="ProtNLM"/>
    </source>
</evidence>
<dbReference type="OrthoDB" id="73939at2"/>
<sequence>MEDRELNFAREILRGRPAAEVGDDEVLEEAERLLSGWMAGDLKMERPKLYDHYALALAALLRSVRQLEARVAQLEAAQEQAARKPDQA</sequence>
<feature type="coiled-coil region" evidence="1">
    <location>
        <begin position="57"/>
        <end position="84"/>
    </location>
</feature>
<evidence type="ECO:0000313" key="3">
    <source>
        <dbReference type="Proteomes" id="UP000245368"/>
    </source>
</evidence>
<dbReference type="KEGG" id="dez:DKM44_02655"/>
<gene>
    <name evidence="2" type="ORF">DKM44_02655</name>
</gene>
<dbReference type="AlphaFoldDB" id="A0A2Z3JB74"/>
<keyword evidence="3" id="KW-1185">Reference proteome</keyword>
<evidence type="ECO:0000313" key="2">
    <source>
        <dbReference type="EMBL" id="AWN22272.1"/>
    </source>
</evidence>
<evidence type="ECO:0000256" key="1">
    <source>
        <dbReference type="SAM" id="Coils"/>
    </source>
</evidence>
<organism evidence="2 3">
    <name type="scientific">Deinococcus irradiatisoli</name>
    <dbReference type="NCBI Taxonomy" id="2202254"/>
    <lineage>
        <taxon>Bacteria</taxon>
        <taxon>Thermotogati</taxon>
        <taxon>Deinococcota</taxon>
        <taxon>Deinococci</taxon>
        <taxon>Deinococcales</taxon>
        <taxon>Deinococcaceae</taxon>
        <taxon>Deinococcus</taxon>
    </lineage>
</organism>
<reference evidence="2 3" key="1">
    <citation type="submission" date="2018-05" db="EMBL/GenBank/DDBJ databases">
        <title>Complete Genome Sequence of Deinococcus sp. strain 17bor-2.</title>
        <authorList>
            <person name="Srinivasan S."/>
        </authorList>
    </citation>
    <scope>NUCLEOTIDE SEQUENCE [LARGE SCALE GENOMIC DNA]</scope>
    <source>
        <strain evidence="2 3">17bor-2</strain>
    </source>
</reference>
<protein>
    <recommendedName>
        <fullName evidence="4">Peptidase S74 domain-containing protein</fullName>
    </recommendedName>
</protein>
<proteinExistence type="predicted"/>